<feature type="transmembrane region" description="Helical" evidence="1">
    <location>
        <begin position="12"/>
        <end position="32"/>
    </location>
</feature>
<name>A0A9P1J015_9PELO</name>
<feature type="transmembrane region" description="Helical" evidence="1">
    <location>
        <begin position="77"/>
        <end position="106"/>
    </location>
</feature>
<feature type="transmembrane region" description="Helical" evidence="1">
    <location>
        <begin position="237"/>
        <end position="265"/>
    </location>
</feature>
<dbReference type="AlphaFoldDB" id="A0A9P1J015"/>
<evidence type="ECO:0000256" key="1">
    <source>
        <dbReference type="SAM" id="Phobius"/>
    </source>
</evidence>
<keyword evidence="3" id="KW-1185">Reference proteome</keyword>
<dbReference type="Proteomes" id="UP001152747">
    <property type="component" value="Unassembled WGS sequence"/>
</dbReference>
<keyword evidence="1" id="KW-0472">Membrane</keyword>
<keyword evidence="1" id="KW-0812">Transmembrane</keyword>
<protein>
    <submittedName>
        <fullName evidence="2">Uncharacterized protein</fullName>
    </submittedName>
</protein>
<feature type="transmembrane region" description="Helical" evidence="1">
    <location>
        <begin position="190"/>
        <end position="216"/>
    </location>
</feature>
<dbReference type="Pfam" id="PF10317">
    <property type="entry name" value="7TM_GPCR_Srd"/>
    <property type="match status" value="1"/>
</dbReference>
<sequence>MVWLCASTLIQVISIIMFFPSIILNVLLLTAIDYEKKNGNKYEFYNTIFRFTAHTNIAYTILLTILQPILIVSQSSVYVAILGIGSSFPILLKNFLFAIFIGLLTFKNLESPVALGLRYFNIIKKIDISKKFKPVLIVVFLLCVAATLHYFIFIYLQTQDFAPNWDSYQKSISSYTCNINNGFLVMDRIVAYYLFCEAIPLIIGFGFCVIIDIFLARHILRNNDNRSKIGYHESKNLGITLILMNITTVFLQTIPILIFSIFVILKTDVGLRAIPTLLGSYFMPLLSPAIIFYHILPYRIHLYRRFGLLKSQATVGLSQTSI</sequence>
<gene>
    <name evidence="2" type="ORF">CAMP_LOCUS15936</name>
</gene>
<reference evidence="2" key="1">
    <citation type="submission" date="2022-11" db="EMBL/GenBank/DDBJ databases">
        <authorList>
            <person name="Kikuchi T."/>
        </authorList>
    </citation>
    <scope>NUCLEOTIDE SEQUENCE</scope>
    <source>
        <strain evidence="2">PS1010</strain>
    </source>
</reference>
<keyword evidence="1" id="KW-1133">Transmembrane helix</keyword>
<proteinExistence type="predicted"/>
<dbReference type="EMBL" id="CANHGI010000005">
    <property type="protein sequence ID" value="CAI5453299.1"/>
    <property type="molecule type" value="Genomic_DNA"/>
</dbReference>
<organism evidence="2 3">
    <name type="scientific">Caenorhabditis angaria</name>
    <dbReference type="NCBI Taxonomy" id="860376"/>
    <lineage>
        <taxon>Eukaryota</taxon>
        <taxon>Metazoa</taxon>
        <taxon>Ecdysozoa</taxon>
        <taxon>Nematoda</taxon>
        <taxon>Chromadorea</taxon>
        <taxon>Rhabditida</taxon>
        <taxon>Rhabditina</taxon>
        <taxon>Rhabditomorpha</taxon>
        <taxon>Rhabditoidea</taxon>
        <taxon>Rhabditidae</taxon>
        <taxon>Peloderinae</taxon>
        <taxon>Caenorhabditis</taxon>
    </lineage>
</organism>
<evidence type="ECO:0000313" key="2">
    <source>
        <dbReference type="EMBL" id="CAI5453299.1"/>
    </source>
</evidence>
<evidence type="ECO:0000313" key="3">
    <source>
        <dbReference type="Proteomes" id="UP001152747"/>
    </source>
</evidence>
<comment type="caution">
    <text evidence="2">The sequence shown here is derived from an EMBL/GenBank/DDBJ whole genome shotgun (WGS) entry which is preliminary data.</text>
</comment>
<feature type="transmembrane region" description="Helical" evidence="1">
    <location>
        <begin position="277"/>
        <end position="296"/>
    </location>
</feature>
<dbReference type="InterPro" id="IPR019421">
    <property type="entry name" value="7TM_GPCR_serpentine_rcpt_Srd"/>
</dbReference>
<feature type="transmembrane region" description="Helical" evidence="1">
    <location>
        <begin position="53"/>
        <end position="71"/>
    </location>
</feature>
<feature type="transmembrane region" description="Helical" evidence="1">
    <location>
        <begin position="135"/>
        <end position="156"/>
    </location>
</feature>
<accession>A0A9P1J015</accession>